<dbReference type="EMBL" id="AM167904">
    <property type="protein sequence ID" value="CAJ49660.1"/>
    <property type="molecule type" value="Genomic_DNA"/>
</dbReference>
<dbReference type="KEGG" id="bav:BAV2051"/>
<keyword evidence="2" id="KW-1185">Reference proteome</keyword>
<dbReference type="STRING" id="360910.BAV2051"/>
<accession>Q2KZP6</accession>
<name>Q2KZP6_BORA1</name>
<evidence type="ECO:0000313" key="2">
    <source>
        <dbReference type="Proteomes" id="UP000001977"/>
    </source>
</evidence>
<protein>
    <recommendedName>
        <fullName evidence="3">CsbD-like domain-containing protein</fullName>
    </recommendedName>
</protein>
<evidence type="ECO:0008006" key="3">
    <source>
        <dbReference type="Google" id="ProtNLM"/>
    </source>
</evidence>
<evidence type="ECO:0000313" key="1">
    <source>
        <dbReference type="EMBL" id="CAJ49660.1"/>
    </source>
</evidence>
<gene>
    <name evidence="1" type="ordered locus">BAV2051</name>
</gene>
<dbReference type="Proteomes" id="UP000001977">
    <property type="component" value="Chromosome"/>
</dbReference>
<sequence length="104" mass="11005">MILNHDKERTMANDTVAGKVKELAGRGEEALGVVAEDVGLRARGLARQVEGKIQGVAGCVSDSYDDVADTVQSVVRRHPVGSLLVVGALAYLLGRVAGSIQRRH</sequence>
<dbReference type="InterPro" id="IPR036629">
    <property type="entry name" value="YjbJ_sf"/>
</dbReference>
<dbReference type="SUPFAM" id="SSF69047">
    <property type="entry name" value="Hypothetical protein YjbJ"/>
    <property type="match status" value="1"/>
</dbReference>
<organism evidence="1 2">
    <name type="scientific">Bordetella avium (strain 197N)</name>
    <dbReference type="NCBI Taxonomy" id="360910"/>
    <lineage>
        <taxon>Bacteria</taxon>
        <taxon>Pseudomonadati</taxon>
        <taxon>Pseudomonadota</taxon>
        <taxon>Betaproteobacteria</taxon>
        <taxon>Burkholderiales</taxon>
        <taxon>Alcaligenaceae</taxon>
        <taxon>Bordetella</taxon>
    </lineage>
</organism>
<dbReference type="AlphaFoldDB" id="Q2KZP6"/>
<reference evidence="1 2" key="1">
    <citation type="journal article" date="2006" name="J. Bacteriol.">
        <title>Comparison of the genome sequence of the poultry pathogen Bordetella avium with those of B. bronchiseptica, B. pertussis, and B. parapertussis reveals extensive diversity in surface structures associated with host interaction.</title>
        <authorList>
            <person name="Sebaihia M."/>
            <person name="Preston A."/>
            <person name="Maskell D.J."/>
            <person name="Kuzmiak H."/>
            <person name="Connell T.D."/>
            <person name="King N.D."/>
            <person name="Orndorff P.E."/>
            <person name="Miyamoto D.M."/>
            <person name="Thomson N.R."/>
            <person name="Harris D."/>
            <person name="Goble A."/>
            <person name="Lord A."/>
            <person name="Murphy L."/>
            <person name="Quail M.A."/>
            <person name="Rutter S."/>
            <person name="Squares R."/>
            <person name="Squares S."/>
            <person name="Woodward J."/>
            <person name="Parkhill J."/>
            <person name="Temple L.M."/>
        </authorList>
    </citation>
    <scope>NUCLEOTIDE SEQUENCE [LARGE SCALE GENOMIC DNA]</scope>
    <source>
        <strain evidence="1 2">197N</strain>
    </source>
</reference>
<dbReference type="HOGENOM" id="CLU_2380501_0_0_4"/>
<proteinExistence type="predicted"/>